<evidence type="ECO:0000313" key="3">
    <source>
        <dbReference type="Proteomes" id="UP000001401"/>
    </source>
</evidence>
<gene>
    <name evidence="2" type="ordered locus">Bcell_3979</name>
</gene>
<sequence length="61" mass="7009">MHVVLKTTLYALAVLFVLLIFDWHSKLKLTTILVSAVVFGYAINSIVDLYRKFHKNISTRS</sequence>
<proteinExistence type="predicted"/>
<feature type="transmembrane region" description="Helical" evidence="1">
    <location>
        <begin position="7"/>
        <end position="23"/>
    </location>
</feature>
<keyword evidence="1" id="KW-0812">Transmembrane</keyword>
<dbReference type="EMBL" id="CP002394">
    <property type="protein sequence ID" value="ADU32212.1"/>
    <property type="molecule type" value="Genomic_DNA"/>
</dbReference>
<dbReference type="AlphaFoldDB" id="E6TWE9"/>
<feature type="transmembrane region" description="Helical" evidence="1">
    <location>
        <begin position="29"/>
        <end position="50"/>
    </location>
</feature>
<keyword evidence="1" id="KW-1133">Transmembrane helix</keyword>
<evidence type="ECO:0000256" key="1">
    <source>
        <dbReference type="SAM" id="Phobius"/>
    </source>
</evidence>
<protein>
    <submittedName>
        <fullName evidence="2">Uncharacterized protein</fullName>
    </submittedName>
</protein>
<dbReference type="Proteomes" id="UP000001401">
    <property type="component" value="Chromosome"/>
</dbReference>
<accession>E6TWE9</accession>
<name>E6TWE9_EVAC2</name>
<keyword evidence="1" id="KW-0472">Membrane</keyword>
<dbReference type="HOGENOM" id="CLU_2912673_0_0_9"/>
<evidence type="ECO:0000313" key="2">
    <source>
        <dbReference type="EMBL" id="ADU32212.1"/>
    </source>
</evidence>
<organism evidence="2 3">
    <name type="scientific">Evansella cellulosilytica (strain ATCC 21833 / DSM 2522 / FERM P-1141 / JCM 9156 / N-4)</name>
    <name type="common">Bacillus cellulosilyticus</name>
    <dbReference type="NCBI Taxonomy" id="649639"/>
    <lineage>
        <taxon>Bacteria</taxon>
        <taxon>Bacillati</taxon>
        <taxon>Bacillota</taxon>
        <taxon>Bacilli</taxon>
        <taxon>Bacillales</taxon>
        <taxon>Bacillaceae</taxon>
        <taxon>Evansella</taxon>
    </lineage>
</organism>
<reference evidence="2 3" key="1">
    <citation type="submission" date="2010-12" db="EMBL/GenBank/DDBJ databases">
        <title>Complete sequence of Bacillus cellulosilyticus DSM 2522.</title>
        <authorList>
            <consortium name="US DOE Joint Genome Institute"/>
            <person name="Lucas S."/>
            <person name="Copeland A."/>
            <person name="Lapidus A."/>
            <person name="Cheng J.-F."/>
            <person name="Bruce D."/>
            <person name="Goodwin L."/>
            <person name="Pitluck S."/>
            <person name="Chertkov O."/>
            <person name="Detter J.C."/>
            <person name="Han C."/>
            <person name="Tapia R."/>
            <person name="Land M."/>
            <person name="Hauser L."/>
            <person name="Jeffries C."/>
            <person name="Kyrpides N."/>
            <person name="Ivanova N."/>
            <person name="Mikhailova N."/>
            <person name="Brumm P."/>
            <person name="Mead D."/>
            <person name="Woyke T."/>
        </authorList>
    </citation>
    <scope>NUCLEOTIDE SEQUENCE [LARGE SCALE GENOMIC DNA]</scope>
    <source>
        <strain evidence="3">ATCC 21833 / DSM 2522 / FERM P-1141 / JCM 9156 / N-4</strain>
    </source>
</reference>
<dbReference type="KEGG" id="bco:Bcell_3979"/>
<keyword evidence="3" id="KW-1185">Reference proteome</keyword>